<organism evidence="3 4">
    <name type="scientific">Mycobacteroides abscessus</name>
    <dbReference type="NCBI Taxonomy" id="36809"/>
    <lineage>
        <taxon>Bacteria</taxon>
        <taxon>Bacillati</taxon>
        <taxon>Actinomycetota</taxon>
        <taxon>Actinomycetes</taxon>
        <taxon>Mycobacteriales</taxon>
        <taxon>Mycobacteriaceae</taxon>
        <taxon>Mycobacteroides</taxon>
    </lineage>
</organism>
<sequence>MLAASPAERLRVLRALLGVTQEELASLSGVKQSWISQVETAAREPTADGLAAIASATDTPLGFFDVRPATVPLDSLRFRKTSAASKVVTRRVHAFYAESFRVSESLVGEGGYPMPPLPLATDEALSAQDIELWAERAREFLRVAPDSPIPHLTRSLERAGVPVAPMMLAKNLEDGEPASATGHFGISYWGGVGAPALIGLFPGSQGDRSRFTLAHELGHIVLHTYRPQAADAENEAHRFAGALLVPRHRAEETISESTTLSGFARLKATWGVSIQALIVRAADLGLIGDTRKRSLFVQLSSKGWRKNEPVAVGHESPLLLWTLLSRKYGDRPYRAASEDLAIHPTVLRSIAPSPNLTTRSVSEPEVGSVRFLKRN</sequence>
<dbReference type="CDD" id="cd00093">
    <property type="entry name" value="HTH_XRE"/>
    <property type="match status" value="1"/>
</dbReference>
<dbReference type="EMBL" id="QXBN01000021">
    <property type="protein sequence ID" value="RIT32893.1"/>
    <property type="molecule type" value="Genomic_DNA"/>
</dbReference>
<dbReference type="InterPro" id="IPR010359">
    <property type="entry name" value="IrrE_HExxH"/>
</dbReference>
<comment type="caution">
    <text evidence="3">The sequence shown here is derived from an EMBL/GenBank/DDBJ whole genome shotgun (WGS) entry which is preliminary data.</text>
</comment>
<dbReference type="SUPFAM" id="SSF47413">
    <property type="entry name" value="lambda repressor-like DNA-binding domains"/>
    <property type="match status" value="1"/>
</dbReference>
<accession>A0ABD7HIS5</accession>
<protein>
    <submittedName>
        <fullName evidence="3">ImmA/IrrE family metallo-endopeptidase</fullName>
    </submittedName>
</protein>
<dbReference type="AlphaFoldDB" id="A0ABD7HIS5"/>
<evidence type="ECO:0000256" key="1">
    <source>
        <dbReference type="ARBA" id="ARBA00007227"/>
    </source>
</evidence>
<gene>
    <name evidence="3" type="ORF">D2E76_22270</name>
</gene>
<dbReference type="Pfam" id="PF13560">
    <property type="entry name" value="HTH_31"/>
    <property type="match status" value="1"/>
</dbReference>
<comment type="similarity">
    <text evidence="1">Belongs to the short-chain fatty acyl-CoA assimilation regulator (ScfR) family.</text>
</comment>
<dbReference type="PANTHER" id="PTHR43236:SF1">
    <property type="entry name" value="BLL7220 PROTEIN"/>
    <property type="match status" value="1"/>
</dbReference>
<dbReference type="InterPro" id="IPR001387">
    <property type="entry name" value="Cro/C1-type_HTH"/>
</dbReference>
<dbReference type="PROSITE" id="PS50943">
    <property type="entry name" value="HTH_CROC1"/>
    <property type="match status" value="1"/>
</dbReference>
<feature type="domain" description="HTH cro/C1-type" evidence="2">
    <location>
        <begin position="10"/>
        <end position="64"/>
    </location>
</feature>
<evidence type="ECO:0000259" key="2">
    <source>
        <dbReference type="PROSITE" id="PS50943"/>
    </source>
</evidence>
<dbReference type="RefSeq" id="WP_100475991.1">
    <property type="nucleotide sequence ID" value="NZ_JAMLCF010000003.1"/>
</dbReference>
<dbReference type="Proteomes" id="UP000284557">
    <property type="component" value="Unassembled WGS sequence"/>
</dbReference>
<dbReference type="Gene3D" id="1.10.10.2910">
    <property type="match status" value="1"/>
</dbReference>
<name>A0ABD7HIS5_9MYCO</name>
<dbReference type="InterPro" id="IPR052345">
    <property type="entry name" value="Rad_response_metalloprotease"/>
</dbReference>
<evidence type="ECO:0000313" key="3">
    <source>
        <dbReference type="EMBL" id="RIT32893.1"/>
    </source>
</evidence>
<dbReference type="InterPro" id="IPR010982">
    <property type="entry name" value="Lambda_DNA-bd_dom_sf"/>
</dbReference>
<dbReference type="PANTHER" id="PTHR43236">
    <property type="entry name" value="ANTITOXIN HIGA1"/>
    <property type="match status" value="1"/>
</dbReference>
<dbReference type="Pfam" id="PF06114">
    <property type="entry name" value="Peptidase_M78"/>
    <property type="match status" value="1"/>
</dbReference>
<evidence type="ECO:0000313" key="4">
    <source>
        <dbReference type="Proteomes" id="UP000284557"/>
    </source>
</evidence>
<reference evidence="3 4" key="1">
    <citation type="submission" date="2018-08" db="EMBL/GenBank/DDBJ databases">
        <title>Linezolid Resistance in Mycobacterium abscessus: MIC Distribution and Comprehensive Investigation of Resistance Mechanisms.</title>
        <authorList>
            <person name="Ye M."/>
            <person name="Xu L."/>
            <person name="Zou Y."/>
            <person name="Li B."/>
            <person name="Guo Q."/>
            <person name="Zhang Y."/>
            <person name="Zhan M."/>
            <person name="Xu B."/>
            <person name="Yu F."/>
            <person name="Zhang Z."/>
            <person name="Chu H."/>
        </authorList>
    </citation>
    <scope>NUCLEOTIDE SEQUENCE [LARGE SCALE GENOMIC DNA]</scope>
    <source>
        <strain evidence="3 4">G143</strain>
    </source>
</reference>
<dbReference type="Gene3D" id="1.10.260.40">
    <property type="entry name" value="lambda repressor-like DNA-binding domains"/>
    <property type="match status" value="1"/>
</dbReference>
<dbReference type="SMART" id="SM00530">
    <property type="entry name" value="HTH_XRE"/>
    <property type="match status" value="1"/>
</dbReference>
<proteinExistence type="inferred from homology"/>